<evidence type="ECO:0000256" key="4">
    <source>
        <dbReference type="ARBA" id="ARBA00022553"/>
    </source>
</evidence>
<keyword evidence="18" id="KW-1185">Reference proteome</keyword>
<protein>
    <recommendedName>
        <fullName evidence="14">sn-1-specific diacylglycerol lipase</fullName>
        <ecNumber evidence="14">3.1.1.116</ecNumber>
    </recommendedName>
</protein>
<evidence type="ECO:0000256" key="9">
    <source>
        <dbReference type="ARBA" id="ARBA00022963"/>
    </source>
</evidence>
<evidence type="ECO:0000256" key="10">
    <source>
        <dbReference type="ARBA" id="ARBA00022989"/>
    </source>
</evidence>
<dbReference type="AlphaFoldDB" id="A0A507BVJ7"/>
<dbReference type="PANTHER" id="PTHR45792:SF8">
    <property type="entry name" value="DIACYLGLYCEROL LIPASE-ALPHA"/>
    <property type="match status" value="1"/>
</dbReference>
<accession>A0A507BVJ7</accession>
<comment type="cofactor">
    <cofactor evidence="1">
        <name>Ca(2+)</name>
        <dbReference type="ChEBI" id="CHEBI:29108"/>
    </cofactor>
</comment>
<keyword evidence="12 15" id="KW-0472">Membrane</keyword>
<dbReference type="RefSeq" id="XP_031022720.1">
    <property type="nucleotide sequence ID" value="XM_031171310.1"/>
</dbReference>
<keyword evidence="11" id="KW-0443">Lipid metabolism</keyword>
<feature type="transmembrane region" description="Helical" evidence="15">
    <location>
        <begin position="95"/>
        <end position="114"/>
    </location>
</feature>
<evidence type="ECO:0000256" key="11">
    <source>
        <dbReference type="ARBA" id="ARBA00023098"/>
    </source>
</evidence>
<dbReference type="GO" id="GO:0046872">
    <property type="term" value="F:metal ion binding"/>
    <property type="evidence" value="ECO:0007669"/>
    <property type="project" value="UniProtKB-KW"/>
</dbReference>
<organism evidence="17 18">
    <name type="scientific">Synchytrium microbalum</name>
    <dbReference type="NCBI Taxonomy" id="1806994"/>
    <lineage>
        <taxon>Eukaryota</taxon>
        <taxon>Fungi</taxon>
        <taxon>Fungi incertae sedis</taxon>
        <taxon>Chytridiomycota</taxon>
        <taxon>Chytridiomycota incertae sedis</taxon>
        <taxon>Chytridiomycetes</taxon>
        <taxon>Synchytriales</taxon>
        <taxon>Synchytriaceae</taxon>
        <taxon>Synchytrium</taxon>
    </lineage>
</organism>
<evidence type="ECO:0000256" key="12">
    <source>
        <dbReference type="ARBA" id="ARBA00023136"/>
    </source>
</evidence>
<feature type="transmembrane region" description="Helical" evidence="15">
    <location>
        <begin position="20"/>
        <end position="42"/>
    </location>
</feature>
<name>A0A507BVJ7_9FUNG</name>
<keyword evidence="3" id="KW-1003">Cell membrane</keyword>
<feature type="transmembrane region" description="Helical" evidence="15">
    <location>
        <begin position="54"/>
        <end position="75"/>
    </location>
</feature>
<dbReference type="CDD" id="cd00519">
    <property type="entry name" value="Lipase_3"/>
    <property type="match status" value="1"/>
</dbReference>
<evidence type="ECO:0000256" key="15">
    <source>
        <dbReference type="SAM" id="Phobius"/>
    </source>
</evidence>
<dbReference type="GO" id="GO:0046340">
    <property type="term" value="P:diacylglycerol catabolic process"/>
    <property type="evidence" value="ECO:0007669"/>
    <property type="project" value="TreeGrafter"/>
</dbReference>
<evidence type="ECO:0000256" key="8">
    <source>
        <dbReference type="ARBA" id="ARBA00022837"/>
    </source>
</evidence>
<dbReference type="GO" id="GO:0016298">
    <property type="term" value="F:lipase activity"/>
    <property type="evidence" value="ECO:0007669"/>
    <property type="project" value="TreeGrafter"/>
</dbReference>
<dbReference type="Proteomes" id="UP000319731">
    <property type="component" value="Unassembled WGS sequence"/>
</dbReference>
<dbReference type="GeneID" id="42006607"/>
<comment type="caution">
    <text evidence="17">The sequence shown here is derived from an EMBL/GenBank/DDBJ whole genome shotgun (WGS) entry which is preliminary data.</text>
</comment>
<evidence type="ECO:0000256" key="5">
    <source>
        <dbReference type="ARBA" id="ARBA00022692"/>
    </source>
</evidence>
<gene>
    <name evidence="17" type="ORF">SmJEL517_g05384</name>
</gene>
<evidence type="ECO:0000256" key="1">
    <source>
        <dbReference type="ARBA" id="ARBA00001913"/>
    </source>
</evidence>
<keyword evidence="4" id="KW-0597">Phosphoprotein</keyword>
<feature type="transmembrane region" description="Helical" evidence="15">
    <location>
        <begin position="126"/>
        <end position="148"/>
    </location>
</feature>
<reference evidence="17 18" key="1">
    <citation type="journal article" date="2019" name="Sci. Rep.">
        <title>Comparative genomics of chytrid fungi reveal insights into the obligate biotrophic and pathogenic lifestyle of Synchytrium endobioticum.</title>
        <authorList>
            <person name="van de Vossenberg B.T.L.H."/>
            <person name="Warris S."/>
            <person name="Nguyen H.D.T."/>
            <person name="van Gent-Pelzer M.P.E."/>
            <person name="Joly D.L."/>
            <person name="van de Geest H.C."/>
            <person name="Bonants P.J.M."/>
            <person name="Smith D.S."/>
            <person name="Levesque C.A."/>
            <person name="van der Lee T.A.J."/>
        </authorList>
    </citation>
    <scope>NUCLEOTIDE SEQUENCE [LARGE SCALE GENOMIC DNA]</scope>
    <source>
        <strain evidence="17 18">JEL517</strain>
    </source>
</reference>
<dbReference type="InterPro" id="IPR002921">
    <property type="entry name" value="Fungal_lipase-type"/>
</dbReference>
<dbReference type="InterPro" id="IPR029058">
    <property type="entry name" value="AB_hydrolase_fold"/>
</dbReference>
<keyword evidence="7" id="KW-0378">Hydrolase</keyword>
<dbReference type="PANTHER" id="PTHR45792">
    <property type="entry name" value="DIACYLGLYCEROL LIPASE HOMOLOG-RELATED"/>
    <property type="match status" value="1"/>
</dbReference>
<evidence type="ECO:0000256" key="3">
    <source>
        <dbReference type="ARBA" id="ARBA00022475"/>
    </source>
</evidence>
<keyword evidence="8" id="KW-0106">Calcium</keyword>
<dbReference type="GO" id="GO:0005886">
    <property type="term" value="C:plasma membrane"/>
    <property type="evidence" value="ECO:0007669"/>
    <property type="project" value="UniProtKB-SubCell"/>
</dbReference>
<keyword evidence="5 15" id="KW-0812">Transmembrane</keyword>
<dbReference type="SUPFAM" id="SSF53474">
    <property type="entry name" value="alpha/beta-Hydrolases"/>
    <property type="match status" value="1"/>
</dbReference>
<feature type="domain" description="Fungal lipase-type" evidence="16">
    <location>
        <begin position="322"/>
        <end position="452"/>
    </location>
</feature>
<evidence type="ECO:0000259" key="16">
    <source>
        <dbReference type="Pfam" id="PF01764"/>
    </source>
</evidence>
<dbReference type="OrthoDB" id="438440at2759"/>
<evidence type="ECO:0000256" key="7">
    <source>
        <dbReference type="ARBA" id="ARBA00022801"/>
    </source>
</evidence>
<evidence type="ECO:0000256" key="14">
    <source>
        <dbReference type="ARBA" id="ARBA00026104"/>
    </source>
</evidence>
<dbReference type="GO" id="GO:0019369">
    <property type="term" value="P:arachidonate metabolic process"/>
    <property type="evidence" value="ECO:0007669"/>
    <property type="project" value="TreeGrafter"/>
</dbReference>
<dbReference type="Pfam" id="PF01764">
    <property type="entry name" value="Lipase_3"/>
    <property type="match status" value="1"/>
</dbReference>
<evidence type="ECO:0000313" key="18">
    <source>
        <dbReference type="Proteomes" id="UP000319731"/>
    </source>
</evidence>
<proteinExistence type="predicted"/>
<dbReference type="Gene3D" id="3.40.50.1820">
    <property type="entry name" value="alpha/beta hydrolase"/>
    <property type="match status" value="1"/>
</dbReference>
<comment type="subcellular location">
    <subcellularLocation>
        <location evidence="2">Cell membrane</location>
        <topology evidence="2">Multi-pass membrane protein</topology>
    </subcellularLocation>
</comment>
<evidence type="ECO:0000313" key="17">
    <source>
        <dbReference type="EMBL" id="TPX31248.1"/>
    </source>
</evidence>
<comment type="catalytic activity">
    <reaction evidence="13">
        <text>a 1,2-diacyl-sn-glycerol + H2O = a 2-acylglycerol + a fatty acid + H(+)</text>
        <dbReference type="Rhea" id="RHEA:33275"/>
        <dbReference type="ChEBI" id="CHEBI:15377"/>
        <dbReference type="ChEBI" id="CHEBI:15378"/>
        <dbReference type="ChEBI" id="CHEBI:17389"/>
        <dbReference type="ChEBI" id="CHEBI:17815"/>
        <dbReference type="ChEBI" id="CHEBI:28868"/>
        <dbReference type="EC" id="3.1.1.116"/>
    </reaction>
    <physiologicalReaction direction="left-to-right" evidence="13">
        <dbReference type="Rhea" id="RHEA:33276"/>
    </physiologicalReaction>
</comment>
<keyword evidence="6" id="KW-0479">Metal-binding</keyword>
<dbReference type="EC" id="3.1.1.116" evidence="14"/>
<dbReference type="EMBL" id="QEAO01000048">
    <property type="protein sequence ID" value="TPX31248.1"/>
    <property type="molecule type" value="Genomic_DNA"/>
</dbReference>
<evidence type="ECO:0000256" key="2">
    <source>
        <dbReference type="ARBA" id="ARBA00004651"/>
    </source>
</evidence>
<dbReference type="InterPro" id="IPR052214">
    <property type="entry name" value="DAG_Lipase-Related"/>
</dbReference>
<keyword evidence="10 15" id="KW-1133">Transmembrane helix</keyword>
<sequence>MVKMIALGGRRWNVASDDLFVPATLQTIIQLGRIVLIISFVCATRNCLELDVFYALNIIILTAVVAVNLTTSIFSLRGTVSDDRPRRIIPKLAPFYVGLTTADILLQLAGGFMIKEQRGCEFSLLLIYVYASLIITVVFHVVLLTLIYDNKSNDTAQDIDSAHLWTRRLKWIFYGRNIRDNHDVSGALKTVSRVLADFFDHDSNLTASDVAAGLVLLRRQQMARDSPDTITFRGLPTDSFDHGVHTSRNLRQFMDFHFPAPKTVAEHVSLQFGTSGYCCCGILECLPKTDKSHPDLLYISYHNDIFLSPFLVAVDRERRTLVIAIRGSMSISDIITDLVVESVPLPGMEDNTFTHGGMLSSAKRILNELQEQGVLGTMKRDYGDYDLVVVGHSLGGGTASVLTHLLRSTTEFTEAKCFVYSPPAVIASATTAAHFEGFCTTVVLGADVVSRLNRKSIHSLQQNLTRLVSTCRERKVDVLGRAFIDWLWKGMGVSRRRAINSYPAENTPMISPAVSNDDLEHNTTTISPSRWRGFDDEEELYLPGKIVYFERVDESRAPSGGKKVYRAVWAEKEEFLHIVISSTMLSDHLPNVLGEVLRNAVHNIAE</sequence>
<keyword evidence="9" id="KW-0442">Lipid degradation</keyword>
<evidence type="ECO:0000256" key="13">
    <source>
        <dbReference type="ARBA" id="ARBA00024531"/>
    </source>
</evidence>
<evidence type="ECO:0000256" key="6">
    <source>
        <dbReference type="ARBA" id="ARBA00022723"/>
    </source>
</evidence>